<dbReference type="PANTHER" id="PTHR42920:SF5">
    <property type="entry name" value="EAMA DOMAIN-CONTAINING PROTEIN"/>
    <property type="match status" value="1"/>
</dbReference>
<dbReference type="InterPro" id="IPR037185">
    <property type="entry name" value="EmrE-like"/>
</dbReference>
<feature type="transmembrane region" description="Helical" evidence="7">
    <location>
        <begin position="37"/>
        <end position="56"/>
    </location>
</feature>
<sequence>MKNKIELKADIQLVVVAIIWGSGFIATEYAIQANMSVSLIMVMRFSVAALILILTSIKQLKLIKGKELKHGIIAGCILFLAFYAQTIGQSQTTVSNSAFITATNVIMVPFIVWIMTRKRPPAKSFILAVVTLLGVGILTISPKNGLSSFNFGDLMIFVCAVGFALHIAYLEIAVKSSSAKIITLIQITTAAILSSIVLVIFDLDSFYTVNWESALPAVLYLGIFSTCICYFMQTSAQKHTTASKTGIILSMEGFFGTLFSVILSLEPLTAKIIVGGAIILSAVILTEVDIKSKHKNKV</sequence>
<name>A0A9W5YC92_9FIRM</name>
<organism evidence="9 10">
    <name type="scientific">Vallitalea longa</name>
    <dbReference type="NCBI Taxonomy" id="2936439"/>
    <lineage>
        <taxon>Bacteria</taxon>
        <taxon>Bacillati</taxon>
        <taxon>Bacillota</taxon>
        <taxon>Clostridia</taxon>
        <taxon>Lachnospirales</taxon>
        <taxon>Vallitaleaceae</taxon>
        <taxon>Vallitalea</taxon>
    </lineage>
</organism>
<protein>
    <submittedName>
        <fullName evidence="9">Transporter</fullName>
    </submittedName>
</protein>
<feature type="transmembrane region" description="Helical" evidence="7">
    <location>
        <begin position="94"/>
        <end position="113"/>
    </location>
</feature>
<comment type="similarity">
    <text evidence="2">Belongs to the EamA transporter family.</text>
</comment>
<feature type="domain" description="EamA" evidence="8">
    <location>
        <begin position="151"/>
        <end position="286"/>
    </location>
</feature>
<proteinExistence type="inferred from homology"/>
<feature type="transmembrane region" description="Helical" evidence="7">
    <location>
        <begin position="68"/>
        <end position="88"/>
    </location>
</feature>
<keyword evidence="5 7" id="KW-1133">Transmembrane helix</keyword>
<dbReference type="InterPro" id="IPR051258">
    <property type="entry name" value="Diverse_Substrate_Transporter"/>
</dbReference>
<evidence type="ECO:0000259" key="8">
    <source>
        <dbReference type="Pfam" id="PF00892"/>
    </source>
</evidence>
<dbReference type="PANTHER" id="PTHR42920">
    <property type="entry name" value="OS03G0707200 PROTEIN-RELATED"/>
    <property type="match status" value="1"/>
</dbReference>
<keyword evidence="10" id="KW-1185">Reference proteome</keyword>
<gene>
    <name evidence="9" type="ORF">SH1V18_17690</name>
</gene>
<feature type="transmembrane region" description="Helical" evidence="7">
    <location>
        <begin position="245"/>
        <end position="263"/>
    </location>
</feature>
<keyword evidence="6 7" id="KW-0472">Membrane</keyword>
<dbReference type="SUPFAM" id="SSF103481">
    <property type="entry name" value="Multidrug resistance efflux transporter EmrE"/>
    <property type="match status" value="2"/>
</dbReference>
<reference evidence="9" key="1">
    <citation type="submission" date="2022-06" db="EMBL/GenBank/DDBJ databases">
        <title>Vallitalea longa sp. nov., an anaerobic bacterium isolated from marine sediment.</title>
        <authorList>
            <person name="Hirano S."/>
            <person name="Terahara T."/>
            <person name="Mori K."/>
            <person name="Hamada M."/>
            <person name="Matsumoto R."/>
            <person name="Kobayashi T."/>
        </authorList>
    </citation>
    <scope>NUCLEOTIDE SEQUENCE</scope>
    <source>
        <strain evidence="9">SH18-1</strain>
    </source>
</reference>
<keyword evidence="3" id="KW-1003">Cell membrane</keyword>
<comment type="caution">
    <text evidence="9">The sequence shown here is derived from an EMBL/GenBank/DDBJ whole genome shotgun (WGS) entry which is preliminary data.</text>
</comment>
<evidence type="ECO:0000256" key="6">
    <source>
        <dbReference type="ARBA" id="ARBA00023136"/>
    </source>
</evidence>
<evidence type="ECO:0000256" key="1">
    <source>
        <dbReference type="ARBA" id="ARBA00004651"/>
    </source>
</evidence>
<evidence type="ECO:0000256" key="4">
    <source>
        <dbReference type="ARBA" id="ARBA00022692"/>
    </source>
</evidence>
<feature type="transmembrane region" description="Helical" evidence="7">
    <location>
        <begin position="269"/>
        <end position="288"/>
    </location>
</feature>
<accession>A0A9W5YC92</accession>
<feature type="domain" description="EamA" evidence="8">
    <location>
        <begin position="8"/>
        <end position="139"/>
    </location>
</feature>
<keyword evidence="4 7" id="KW-0812">Transmembrane</keyword>
<feature type="transmembrane region" description="Helical" evidence="7">
    <location>
        <begin position="213"/>
        <end position="233"/>
    </location>
</feature>
<evidence type="ECO:0000313" key="10">
    <source>
        <dbReference type="Proteomes" id="UP001144256"/>
    </source>
</evidence>
<dbReference type="Proteomes" id="UP001144256">
    <property type="component" value="Unassembled WGS sequence"/>
</dbReference>
<comment type="subcellular location">
    <subcellularLocation>
        <location evidence="1">Cell membrane</location>
        <topology evidence="1">Multi-pass membrane protein</topology>
    </subcellularLocation>
</comment>
<dbReference type="InterPro" id="IPR000620">
    <property type="entry name" value="EamA_dom"/>
</dbReference>
<feature type="transmembrane region" description="Helical" evidence="7">
    <location>
        <begin position="125"/>
        <end position="142"/>
    </location>
</feature>
<evidence type="ECO:0000256" key="5">
    <source>
        <dbReference type="ARBA" id="ARBA00022989"/>
    </source>
</evidence>
<feature type="transmembrane region" description="Helical" evidence="7">
    <location>
        <begin position="12"/>
        <end position="31"/>
    </location>
</feature>
<evidence type="ECO:0000313" key="9">
    <source>
        <dbReference type="EMBL" id="GKX29289.1"/>
    </source>
</evidence>
<evidence type="ECO:0000256" key="3">
    <source>
        <dbReference type="ARBA" id="ARBA00022475"/>
    </source>
</evidence>
<dbReference type="Pfam" id="PF00892">
    <property type="entry name" value="EamA"/>
    <property type="match status" value="2"/>
</dbReference>
<evidence type="ECO:0000256" key="7">
    <source>
        <dbReference type="SAM" id="Phobius"/>
    </source>
</evidence>
<feature type="transmembrane region" description="Helical" evidence="7">
    <location>
        <begin position="154"/>
        <end position="174"/>
    </location>
</feature>
<feature type="transmembrane region" description="Helical" evidence="7">
    <location>
        <begin position="181"/>
        <end position="201"/>
    </location>
</feature>
<dbReference type="RefSeq" id="WP_281814722.1">
    <property type="nucleotide sequence ID" value="NZ_BRLB01000003.1"/>
</dbReference>
<evidence type="ECO:0000256" key="2">
    <source>
        <dbReference type="ARBA" id="ARBA00007362"/>
    </source>
</evidence>
<dbReference type="EMBL" id="BRLB01000003">
    <property type="protein sequence ID" value="GKX29289.1"/>
    <property type="molecule type" value="Genomic_DNA"/>
</dbReference>
<dbReference type="AlphaFoldDB" id="A0A9W5YC92"/>
<dbReference type="GO" id="GO:0005886">
    <property type="term" value="C:plasma membrane"/>
    <property type="evidence" value="ECO:0007669"/>
    <property type="project" value="UniProtKB-SubCell"/>
</dbReference>